<gene>
    <name evidence="3" type="ORF">HGB48_15960</name>
</gene>
<dbReference type="AlphaFoldDB" id="A0A846YWC8"/>
<name>A0A846YWC8_9ACTN</name>
<evidence type="ECO:0000313" key="4">
    <source>
        <dbReference type="Proteomes" id="UP000579250"/>
    </source>
</evidence>
<dbReference type="RefSeq" id="WP_168444661.1">
    <property type="nucleotide sequence ID" value="NZ_JAAXPI010000019.1"/>
</dbReference>
<proteinExistence type="predicted"/>
<reference evidence="3 4" key="1">
    <citation type="submission" date="2020-04" db="EMBL/GenBank/DDBJ databases">
        <title>MicrobeNet Type strains.</title>
        <authorList>
            <person name="Nicholson A.C."/>
        </authorList>
    </citation>
    <scope>NUCLEOTIDE SEQUENCE [LARGE SCALE GENOMIC DNA]</scope>
    <source>
        <strain evidence="3 4">ATCC BAA-277</strain>
    </source>
</reference>
<sequence>MQSADLPELGFYGLAGHSASPRDLIGEVAEGERLGLGSVFLSERFTTKEAAALSGAAAAVSDRIGIATAATNHNTRHPLLTATFATTMHRLSGGRFALGLGRGFDMLFDVMGLPRVTTAQLEDAIGILRRLWHGEAVAGHDGPAGNFPYLSQDPSFDEDIPVILTAMGERTLEFAGRIADGVVLHTFFTDATLAEAVAAVRRGADRAGRDPASVRVWSVLATVGDHLDEEARLRKLVGRLATYLQGYGDLLVRVNGWDPAVLARFRADDLVSGYPGAFDVVGTPDDLRHVAELLPDEWLAAAATGPPERCASRVLDQFGAGADGVILHGATPAELAPVLDAYREVRPGGFGDLPRNPGRARR</sequence>
<dbReference type="InterPro" id="IPR050564">
    <property type="entry name" value="F420-G6PD/mer"/>
</dbReference>
<feature type="domain" description="Luciferase-like" evidence="2">
    <location>
        <begin position="19"/>
        <end position="323"/>
    </location>
</feature>
<dbReference type="InterPro" id="IPR011251">
    <property type="entry name" value="Luciferase-like_dom"/>
</dbReference>
<evidence type="ECO:0000259" key="2">
    <source>
        <dbReference type="Pfam" id="PF00296"/>
    </source>
</evidence>
<dbReference type="GO" id="GO:0016705">
    <property type="term" value="F:oxidoreductase activity, acting on paired donors, with incorporation or reduction of molecular oxygen"/>
    <property type="evidence" value="ECO:0007669"/>
    <property type="project" value="InterPro"/>
</dbReference>
<keyword evidence="4" id="KW-1185">Reference proteome</keyword>
<dbReference type="EMBL" id="JAAXPI010000019">
    <property type="protein sequence ID" value="NKZ05230.1"/>
    <property type="molecule type" value="Genomic_DNA"/>
</dbReference>
<dbReference type="Proteomes" id="UP000579250">
    <property type="component" value="Unassembled WGS sequence"/>
</dbReference>
<dbReference type="Pfam" id="PF00296">
    <property type="entry name" value="Bac_luciferase"/>
    <property type="match status" value="1"/>
</dbReference>
<protein>
    <submittedName>
        <fullName evidence="3">TIGR03857 family LLM class F420-dependent oxidoreductase</fullName>
    </submittedName>
</protein>
<organism evidence="3 4">
    <name type="scientific">Actinomadura latina</name>
    <dbReference type="NCBI Taxonomy" id="163603"/>
    <lineage>
        <taxon>Bacteria</taxon>
        <taxon>Bacillati</taxon>
        <taxon>Actinomycetota</taxon>
        <taxon>Actinomycetes</taxon>
        <taxon>Streptosporangiales</taxon>
        <taxon>Thermomonosporaceae</taxon>
        <taxon>Actinomadura</taxon>
    </lineage>
</organism>
<accession>A0A846YWC8</accession>
<dbReference type="PANTHER" id="PTHR43244">
    <property type="match status" value="1"/>
</dbReference>
<dbReference type="SUPFAM" id="SSF51679">
    <property type="entry name" value="Bacterial luciferase-like"/>
    <property type="match status" value="1"/>
</dbReference>
<evidence type="ECO:0000256" key="1">
    <source>
        <dbReference type="ARBA" id="ARBA00023002"/>
    </source>
</evidence>
<keyword evidence="1" id="KW-0560">Oxidoreductase</keyword>
<dbReference type="PANTHER" id="PTHR43244:SF1">
    <property type="entry name" value="5,10-METHYLENETETRAHYDROMETHANOPTERIN REDUCTASE"/>
    <property type="match status" value="1"/>
</dbReference>
<dbReference type="CDD" id="cd01097">
    <property type="entry name" value="Tetrahydromethanopterin_reductase"/>
    <property type="match status" value="1"/>
</dbReference>
<evidence type="ECO:0000313" key="3">
    <source>
        <dbReference type="EMBL" id="NKZ05230.1"/>
    </source>
</evidence>
<comment type="caution">
    <text evidence="3">The sequence shown here is derived from an EMBL/GenBank/DDBJ whole genome shotgun (WGS) entry which is preliminary data.</text>
</comment>
<dbReference type="Gene3D" id="3.20.20.30">
    <property type="entry name" value="Luciferase-like domain"/>
    <property type="match status" value="1"/>
</dbReference>
<dbReference type="NCBIfam" id="TIGR03857">
    <property type="entry name" value="F420_MSMEG_2249"/>
    <property type="match status" value="1"/>
</dbReference>
<dbReference type="InterPro" id="IPR036661">
    <property type="entry name" value="Luciferase-like_sf"/>
</dbReference>
<dbReference type="InterPro" id="IPR022378">
    <property type="entry name" value="F420_OxRdatse_MSMEG2249_pred"/>
</dbReference>